<evidence type="ECO:0000313" key="1">
    <source>
        <dbReference type="EMBL" id="KAK2706675.1"/>
    </source>
</evidence>
<keyword evidence="2" id="KW-1185">Reference proteome</keyword>
<organism evidence="1 2">
    <name type="scientific">Artemia franciscana</name>
    <name type="common">Brine shrimp</name>
    <name type="synonym">Artemia sanfranciscana</name>
    <dbReference type="NCBI Taxonomy" id="6661"/>
    <lineage>
        <taxon>Eukaryota</taxon>
        <taxon>Metazoa</taxon>
        <taxon>Ecdysozoa</taxon>
        <taxon>Arthropoda</taxon>
        <taxon>Crustacea</taxon>
        <taxon>Branchiopoda</taxon>
        <taxon>Anostraca</taxon>
        <taxon>Artemiidae</taxon>
        <taxon>Artemia</taxon>
    </lineage>
</organism>
<dbReference type="Proteomes" id="UP001187531">
    <property type="component" value="Unassembled WGS sequence"/>
</dbReference>
<comment type="caution">
    <text evidence="1">The sequence shown here is derived from an EMBL/GenBank/DDBJ whole genome shotgun (WGS) entry which is preliminary data.</text>
</comment>
<dbReference type="EMBL" id="JAVRJZ010000019">
    <property type="protein sequence ID" value="KAK2706675.1"/>
    <property type="molecule type" value="Genomic_DNA"/>
</dbReference>
<accession>A0AA88H7G5</accession>
<dbReference type="AlphaFoldDB" id="A0AA88H7G5"/>
<reference evidence="1" key="1">
    <citation type="submission" date="2023-07" db="EMBL/GenBank/DDBJ databases">
        <title>Chromosome-level genome assembly of Artemia franciscana.</title>
        <authorList>
            <person name="Jo E."/>
        </authorList>
    </citation>
    <scope>NUCLEOTIDE SEQUENCE</scope>
    <source>
        <tissue evidence="1">Whole body</tissue>
    </source>
</reference>
<name>A0AA88H7G5_ARTSF</name>
<sequence length="76" mass="8775">MEPLATIGQLEKHLLKIVAKQWYDAETSQLNFVKRLKECPPFTFWHNSDFVQNGIVYWIGANLKIVSDWVTPANAN</sequence>
<protein>
    <submittedName>
        <fullName evidence="1">Uncharacterized protein</fullName>
    </submittedName>
</protein>
<evidence type="ECO:0000313" key="2">
    <source>
        <dbReference type="Proteomes" id="UP001187531"/>
    </source>
</evidence>
<proteinExistence type="predicted"/>
<gene>
    <name evidence="1" type="ORF">QYM36_014644</name>
</gene>